<gene>
    <name evidence="2" type="ORF">SAMN05444716_106108</name>
</gene>
<feature type="compositionally biased region" description="Acidic residues" evidence="1">
    <location>
        <begin position="34"/>
        <end position="45"/>
    </location>
</feature>
<sequence>MAAPSKPAVAPFPPALIGEPAVPQDELPPMPWDETGEFDLSELTDPDAAARALDPPLTSEPAPAGTTPLTSEQPLSAAELPLTSEPTAGLTHADPH</sequence>
<keyword evidence="3" id="KW-1185">Reference proteome</keyword>
<dbReference type="STRING" id="1176198.SAMN05444716_106108"/>
<name>A0A1I6URA0_9ACTN</name>
<dbReference type="Proteomes" id="UP000198873">
    <property type="component" value="Unassembled WGS sequence"/>
</dbReference>
<evidence type="ECO:0000256" key="1">
    <source>
        <dbReference type="SAM" id="MobiDB-lite"/>
    </source>
</evidence>
<proteinExistence type="predicted"/>
<dbReference type="AlphaFoldDB" id="A0A1I6URA0"/>
<reference evidence="3" key="1">
    <citation type="submission" date="2016-10" db="EMBL/GenBank/DDBJ databases">
        <authorList>
            <person name="Varghese N."/>
            <person name="Submissions S."/>
        </authorList>
    </citation>
    <scope>NUCLEOTIDE SEQUENCE [LARGE SCALE GENOMIC DNA]</scope>
    <source>
        <strain evidence="3">CGMCC 4.7047</strain>
    </source>
</reference>
<dbReference type="EMBL" id="FPAB01000006">
    <property type="protein sequence ID" value="SFT03968.1"/>
    <property type="molecule type" value="Genomic_DNA"/>
</dbReference>
<evidence type="ECO:0000313" key="3">
    <source>
        <dbReference type="Proteomes" id="UP000198873"/>
    </source>
</evidence>
<accession>A0A1I6URA0</accession>
<protein>
    <submittedName>
        <fullName evidence="2">Uncharacterized protein</fullName>
    </submittedName>
</protein>
<feature type="region of interest" description="Disordered" evidence="1">
    <location>
        <begin position="1"/>
        <end position="96"/>
    </location>
</feature>
<evidence type="ECO:0000313" key="2">
    <source>
        <dbReference type="EMBL" id="SFT03968.1"/>
    </source>
</evidence>
<feature type="compositionally biased region" description="Low complexity" evidence="1">
    <location>
        <begin position="46"/>
        <end position="57"/>
    </location>
</feature>
<dbReference type="RefSeq" id="WP_019432816.1">
    <property type="nucleotide sequence ID" value="NZ_CP054938.1"/>
</dbReference>
<organism evidence="2 3">
    <name type="scientific">Streptomyces harbinensis</name>
    <dbReference type="NCBI Taxonomy" id="1176198"/>
    <lineage>
        <taxon>Bacteria</taxon>
        <taxon>Bacillati</taxon>
        <taxon>Actinomycetota</taxon>
        <taxon>Actinomycetes</taxon>
        <taxon>Kitasatosporales</taxon>
        <taxon>Streptomycetaceae</taxon>
        <taxon>Streptomyces</taxon>
    </lineage>
</organism>